<protein>
    <recommendedName>
        <fullName evidence="3">CopG family transcriptional regulator</fullName>
    </recommendedName>
</protein>
<dbReference type="PANTHER" id="PTHR36215:SF1">
    <property type="entry name" value="BLL4998 PROTEIN"/>
    <property type="match status" value="1"/>
</dbReference>
<dbReference type="Pfam" id="PF17723">
    <property type="entry name" value="RHH_8"/>
    <property type="match status" value="1"/>
</dbReference>
<comment type="caution">
    <text evidence="1">The sequence shown here is derived from an EMBL/GenBank/DDBJ whole genome shotgun (WGS) entry which is preliminary data.</text>
</comment>
<dbReference type="PATRIC" id="fig|1122147.4.peg.465"/>
<evidence type="ECO:0000313" key="1">
    <source>
        <dbReference type="EMBL" id="KRM29742.1"/>
    </source>
</evidence>
<dbReference type="PANTHER" id="PTHR36215">
    <property type="entry name" value="BLL4998 PROTEIN"/>
    <property type="match status" value="1"/>
</dbReference>
<evidence type="ECO:0000313" key="2">
    <source>
        <dbReference type="Proteomes" id="UP000050949"/>
    </source>
</evidence>
<accession>A0A0R1XHU1</accession>
<evidence type="ECO:0008006" key="3">
    <source>
        <dbReference type="Google" id="ProtNLM"/>
    </source>
</evidence>
<reference evidence="1 2" key="1">
    <citation type="journal article" date="2015" name="Genome Announc.">
        <title>Expanding the biotechnology potential of lactobacilli through comparative genomics of 213 strains and associated genera.</title>
        <authorList>
            <person name="Sun Z."/>
            <person name="Harris H.M."/>
            <person name="McCann A."/>
            <person name="Guo C."/>
            <person name="Argimon S."/>
            <person name="Zhang W."/>
            <person name="Yang X."/>
            <person name="Jeffery I.B."/>
            <person name="Cooney J.C."/>
            <person name="Kagawa T.F."/>
            <person name="Liu W."/>
            <person name="Song Y."/>
            <person name="Salvetti E."/>
            <person name="Wrobel A."/>
            <person name="Rasinkangas P."/>
            <person name="Parkhill J."/>
            <person name="Rea M.C."/>
            <person name="O'Sullivan O."/>
            <person name="Ritari J."/>
            <person name="Douillard F.P."/>
            <person name="Paul Ross R."/>
            <person name="Yang R."/>
            <person name="Briner A.E."/>
            <person name="Felis G.E."/>
            <person name="de Vos W.M."/>
            <person name="Barrangou R."/>
            <person name="Klaenhammer T.R."/>
            <person name="Caufield P.W."/>
            <person name="Cui Y."/>
            <person name="Zhang H."/>
            <person name="O'Toole P.W."/>
        </authorList>
    </citation>
    <scope>NUCLEOTIDE SEQUENCE [LARGE SCALE GENOMIC DNA]</scope>
    <source>
        <strain evidence="1 2">DSM 16991</strain>
    </source>
</reference>
<sequence length="133" mass="15356">MARPKSMTEKVTINIDPVDLGYIDLLVDQGFYGNRSDFIKNAVKTRLHDYDDQFKEIQRKERNTGEWVVGITRIGQADVAKNLAEHRQSELHVIGYLTIDRDVDPDELQAAYPKITINGVMKARKEIKDRYGY</sequence>
<dbReference type="RefSeq" id="WP_027828388.1">
    <property type="nucleotide sequence ID" value="NZ_AUEH01000018.1"/>
</dbReference>
<dbReference type="SUPFAM" id="SSF47598">
    <property type="entry name" value="Ribbon-helix-helix"/>
    <property type="match status" value="1"/>
</dbReference>
<dbReference type="EMBL" id="AZFW01000011">
    <property type="protein sequence ID" value="KRM29742.1"/>
    <property type="molecule type" value="Genomic_DNA"/>
</dbReference>
<dbReference type="InterPro" id="IPR010985">
    <property type="entry name" value="Ribbon_hlx_hlx"/>
</dbReference>
<gene>
    <name evidence="1" type="ORF">FC91_GL000447</name>
</gene>
<dbReference type="eggNOG" id="COG3609">
    <property type="taxonomic scope" value="Bacteria"/>
</dbReference>
<dbReference type="OrthoDB" id="8656394at2"/>
<organism evidence="1 2">
    <name type="scientific">Schleiferilactobacillus harbinensis DSM 16991</name>
    <dbReference type="NCBI Taxonomy" id="1122147"/>
    <lineage>
        <taxon>Bacteria</taxon>
        <taxon>Bacillati</taxon>
        <taxon>Bacillota</taxon>
        <taxon>Bacilli</taxon>
        <taxon>Lactobacillales</taxon>
        <taxon>Lactobacillaceae</taxon>
        <taxon>Schleiferilactobacillus</taxon>
    </lineage>
</organism>
<dbReference type="GO" id="GO:0006355">
    <property type="term" value="P:regulation of DNA-templated transcription"/>
    <property type="evidence" value="ECO:0007669"/>
    <property type="project" value="InterPro"/>
</dbReference>
<dbReference type="AlphaFoldDB" id="A0A0R1XHU1"/>
<name>A0A0R1XHU1_9LACO</name>
<proteinExistence type="predicted"/>
<dbReference type="InterPro" id="IPR041088">
    <property type="entry name" value="RHH_8"/>
</dbReference>
<dbReference type="Proteomes" id="UP000050949">
    <property type="component" value="Unassembled WGS sequence"/>
</dbReference>
<dbReference type="CDD" id="cd22231">
    <property type="entry name" value="RHH_NikR_HicB-like"/>
    <property type="match status" value="1"/>
</dbReference>